<accession>X0VG82</accession>
<organism evidence="2">
    <name type="scientific">marine sediment metagenome</name>
    <dbReference type="NCBI Taxonomy" id="412755"/>
    <lineage>
        <taxon>unclassified sequences</taxon>
        <taxon>metagenomes</taxon>
        <taxon>ecological metagenomes</taxon>
    </lineage>
</organism>
<evidence type="ECO:0000313" key="2">
    <source>
        <dbReference type="EMBL" id="GAG17299.1"/>
    </source>
</evidence>
<reference evidence="2" key="1">
    <citation type="journal article" date="2014" name="Front. Microbiol.">
        <title>High frequency of phylogenetically diverse reductive dehalogenase-homologous genes in deep subseafloor sedimentary metagenomes.</title>
        <authorList>
            <person name="Kawai M."/>
            <person name="Futagami T."/>
            <person name="Toyoda A."/>
            <person name="Takaki Y."/>
            <person name="Nishi S."/>
            <person name="Hori S."/>
            <person name="Arai W."/>
            <person name="Tsubouchi T."/>
            <person name="Morono Y."/>
            <person name="Uchiyama I."/>
            <person name="Ito T."/>
            <person name="Fujiyama A."/>
            <person name="Inagaki F."/>
            <person name="Takami H."/>
        </authorList>
    </citation>
    <scope>NUCLEOTIDE SEQUENCE</scope>
    <source>
        <strain evidence="2">Expedition CK06-06</strain>
    </source>
</reference>
<dbReference type="EMBL" id="BARS01030046">
    <property type="protein sequence ID" value="GAG17299.1"/>
    <property type="molecule type" value="Genomic_DNA"/>
</dbReference>
<evidence type="ECO:0008006" key="3">
    <source>
        <dbReference type="Google" id="ProtNLM"/>
    </source>
</evidence>
<gene>
    <name evidence="2" type="ORF">S01H1_46897</name>
</gene>
<evidence type="ECO:0000256" key="1">
    <source>
        <dbReference type="SAM" id="MobiDB-lite"/>
    </source>
</evidence>
<proteinExistence type="predicted"/>
<name>X0VG82_9ZZZZ</name>
<feature type="region of interest" description="Disordered" evidence="1">
    <location>
        <begin position="45"/>
        <end position="69"/>
    </location>
</feature>
<protein>
    <recommendedName>
        <fullName evidence="3">Zinc-ribbon domain-containing protein</fullName>
    </recommendedName>
</protein>
<comment type="caution">
    <text evidence="2">The sequence shown here is derived from an EMBL/GenBank/DDBJ whole genome shotgun (WGS) entry which is preliminary data.</text>
</comment>
<dbReference type="AlphaFoldDB" id="X0VG82"/>
<sequence>MLASKRMLEEAEEKAVEETGEYACDGCGAVVKEDDAECPKCGMVFEEEEEEKEEEEEDDEEVAEEEDIK</sequence>